<keyword evidence="3 5" id="KW-1133">Transmembrane helix</keyword>
<feature type="domain" description="DUF1232" evidence="6">
    <location>
        <begin position="70"/>
        <end position="104"/>
    </location>
</feature>
<accession>A0A076ETX4</accession>
<dbReference type="eggNOG" id="COG3339">
    <property type="taxonomic scope" value="Bacteria"/>
</dbReference>
<dbReference type="Proteomes" id="UP000028488">
    <property type="component" value="Chromosome"/>
</dbReference>
<dbReference type="AlphaFoldDB" id="A0A076ETX4"/>
<evidence type="ECO:0000256" key="3">
    <source>
        <dbReference type="ARBA" id="ARBA00022989"/>
    </source>
</evidence>
<dbReference type="RefSeq" id="WP_128641791.1">
    <property type="nucleotide sequence ID" value="NZ_CP008947.1"/>
</dbReference>
<keyword evidence="4 5" id="KW-0472">Membrane</keyword>
<gene>
    <name evidence="7" type="ORF">EP51_35095</name>
</gene>
<dbReference type="EMBL" id="CP008947">
    <property type="protein sequence ID" value="AII09590.1"/>
    <property type="molecule type" value="Genomic_DNA"/>
</dbReference>
<name>A0A076ETX4_RHOOP</name>
<evidence type="ECO:0000313" key="7">
    <source>
        <dbReference type="EMBL" id="AII09590.1"/>
    </source>
</evidence>
<evidence type="ECO:0000256" key="4">
    <source>
        <dbReference type="ARBA" id="ARBA00023136"/>
    </source>
</evidence>
<evidence type="ECO:0000313" key="8">
    <source>
        <dbReference type="Proteomes" id="UP000028488"/>
    </source>
</evidence>
<evidence type="ECO:0000259" key="6">
    <source>
        <dbReference type="Pfam" id="PF06803"/>
    </source>
</evidence>
<proteinExistence type="predicted"/>
<organism evidence="7 8">
    <name type="scientific">Rhodococcus opacus</name>
    <name type="common">Nocardia opaca</name>
    <dbReference type="NCBI Taxonomy" id="37919"/>
    <lineage>
        <taxon>Bacteria</taxon>
        <taxon>Bacillati</taxon>
        <taxon>Actinomycetota</taxon>
        <taxon>Actinomycetes</taxon>
        <taxon>Mycobacteriales</taxon>
        <taxon>Nocardiaceae</taxon>
        <taxon>Rhodococcus</taxon>
    </lineage>
</organism>
<protein>
    <recommendedName>
        <fullName evidence="6">DUF1232 domain-containing protein</fullName>
    </recommendedName>
</protein>
<dbReference type="GO" id="GO:0012505">
    <property type="term" value="C:endomembrane system"/>
    <property type="evidence" value="ECO:0007669"/>
    <property type="project" value="UniProtKB-SubCell"/>
</dbReference>
<keyword evidence="2 5" id="KW-0812">Transmembrane</keyword>
<evidence type="ECO:0000256" key="5">
    <source>
        <dbReference type="SAM" id="Phobius"/>
    </source>
</evidence>
<dbReference type="InterPro" id="IPR010652">
    <property type="entry name" value="DUF1232"/>
</dbReference>
<evidence type="ECO:0000256" key="1">
    <source>
        <dbReference type="ARBA" id="ARBA00004127"/>
    </source>
</evidence>
<evidence type="ECO:0000256" key="2">
    <source>
        <dbReference type="ARBA" id="ARBA00022692"/>
    </source>
</evidence>
<dbReference type="Pfam" id="PF06803">
    <property type="entry name" value="DUF1232"/>
    <property type="match status" value="1"/>
</dbReference>
<feature type="transmembrane region" description="Helical" evidence="5">
    <location>
        <begin position="6"/>
        <end position="33"/>
    </location>
</feature>
<sequence>MDPGQVWAAAWPVLIGAAVGLLVVWVVLALVLWRSRPDSTGIGEAIRLLPDLLRLLRRLAADPDLPRGVRVRLVLLLVYLAVPIDLIPDFVPVIGYADDVIIIGLTLRSVVRRAGPQVVARHWPGTREGLEAVRRVTCLSTCS</sequence>
<reference evidence="7 8" key="1">
    <citation type="submission" date="2014-07" db="EMBL/GenBank/DDBJ databases">
        <title>Genome Sequence of Rhodococcus opacus Strain R7, a Biodegrader of Mono- and Polycyclic Aromatic Hydrocarbons.</title>
        <authorList>
            <person name="Di Gennaro P."/>
            <person name="Zampolli J."/>
            <person name="Presti I."/>
            <person name="Cappelletti M."/>
            <person name="D'Ursi P."/>
            <person name="Orro A."/>
            <person name="Mezzelani A."/>
            <person name="Milanesi L."/>
        </authorList>
    </citation>
    <scope>NUCLEOTIDE SEQUENCE [LARGE SCALE GENOMIC DNA]</scope>
    <source>
        <strain evidence="7 8">R7</strain>
    </source>
</reference>
<comment type="subcellular location">
    <subcellularLocation>
        <location evidence="1">Endomembrane system</location>
        <topology evidence="1">Multi-pass membrane protein</topology>
    </subcellularLocation>
</comment>